<dbReference type="RefSeq" id="XP_022819076.1">
    <property type="nucleotide sequence ID" value="XM_022963308.1"/>
</dbReference>
<feature type="compositionally biased region" description="Acidic residues" evidence="1">
    <location>
        <begin position="167"/>
        <end position="179"/>
    </location>
</feature>
<feature type="compositionally biased region" description="Polar residues" evidence="1">
    <location>
        <begin position="636"/>
        <end position="649"/>
    </location>
</feature>
<feature type="compositionally biased region" description="Acidic residues" evidence="1">
    <location>
        <begin position="376"/>
        <end position="386"/>
    </location>
</feature>
<feature type="compositionally biased region" description="Basic and acidic residues" evidence="1">
    <location>
        <begin position="227"/>
        <end position="243"/>
    </location>
</feature>
<gene>
    <name evidence="3" type="primary">LOC111351390</name>
</gene>
<feature type="compositionally biased region" description="Polar residues" evidence="1">
    <location>
        <begin position="301"/>
        <end position="315"/>
    </location>
</feature>
<evidence type="ECO:0000313" key="2">
    <source>
        <dbReference type="Proteomes" id="UP000301870"/>
    </source>
</evidence>
<protein>
    <submittedName>
        <fullName evidence="3">Uncharacterized protein</fullName>
    </submittedName>
</protein>
<feature type="compositionally biased region" description="Basic and acidic residues" evidence="1">
    <location>
        <begin position="446"/>
        <end position="456"/>
    </location>
</feature>
<feature type="compositionally biased region" description="Acidic residues" evidence="1">
    <location>
        <begin position="457"/>
        <end position="466"/>
    </location>
</feature>
<feature type="region of interest" description="Disordered" evidence="1">
    <location>
        <begin position="227"/>
        <end position="424"/>
    </location>
</feature>
<feature type="compositionally biased region" description="Polar residues" evidence="1">
    <location>
        <begin position="342"/>
        <end position="362"/>
    </location>
</feature>
<dbReference type="OrthoDB" id="7469032at2759"/>
<feature type="compositionally biased region" description="Basic and acidic residues" evidence="1">
    <location>
        <begin position="260"/>
        <end position="271"/>
    </location>
</feature>
<feature type="compositionally biased region" description="Acidic residues" evidence="1">
    <location>
        <begin position="244"/>
        <end position="259"/>
    </location>
</feature>
<accession>A0A9J7DVR7</accession>
<keyword evidence="2" id="KW-1185">Reference proteome</keyword>
<dbReference type="GeneID" id="111351390"/>
<dbReference type="AlphaFoldDB" id="A0A9J7DVR7"/>
<evidence type="ECO:0000313" key="3">
    <source>
        <dbReference type="RefSeq" id="XP_022819076.1"/>
    </source>
</evidence>
<feature type="region of interest" description="Disordered" evidence="1">
    <location>
        <begin position="144"/>
        <end position="207"/>
    </location>
</feature>
<dbReference type="Proteomes" id="UP000301870">
    <property type="component" value="Chromosome 13"/>
</dbReference>
<proteinExistence type="predicted"/>
<feature type="region of interest" description="Disordered" evidence="1">
    <location>
        <begin position="571"/>
        <end position="590"/>
    </location>
</feature>
<sequence length="724" mass="83231">MNIYYAHCSVLIKVAESKLKMSRSYCSYDEDWQRRKSILIRSLFHDLPTLSPVTEESDDSYPPVRSCEHLEVPQRLCSPLPPLIIERIPKINKHDEPEEHYKKLYIKIKRIYSRLFILNQNLSSDEEFFSDRSITDHDNDLHSPIAINNHDNDLNNPNTYTFNSPVNEDEDSNDLDDDHSDANDNTNSNEDNVRKSSDSNVSNGYHADSESIETVIVDVLNYTKSTNEEASKNTEEASKTSEKLEEESESINLKEEEESNPDKSNDDRSSDQEAGNDESSSTKEKDNGDESFVEEESSVSLTSNQQTNAMSTAVRTAQDIIDNTEKTNNQEMIEEESDDKSISYQDTQNKSNYSTEENNQELPNRENLVEIISQEEITDQEMLGEENNDKRNTNQSRKSSITSEESYQNISQKEITKNLRQDQRNRFEDLNKSRMNIADADEDEFDHSSTNDKEWNDIEESESLEEENSKELTDSGLEEIENAKELEEEEKEEKFADMPTDMMEEDETDVMSDIGSHFRQITTKALVHVDAFQDLPEIESQVYEGSPKSIILPVRRMKRTAAQAMLDKREELMAGGGNKESRLETSADSNHASFENIEEMRNRKRKLSQVTEPEINQESVSEESNEFNRSTHDLTDVTSSSQNGANFNISKRKTSDDLGEVLARILNDSENNVKNIRFYRERKNFEDVSVQTSENVSWDDIRKELFVGVPKIMRLCSCVDHVCQ</sequence>
<organism evidence="2 3">
    <name type="scientific">Spodoptera litura</name>
    <name type="common">Asian cotton leafworm</name>
    <dbReference type="NCBI Taxonomy" id="69820"/>
    <lineage>
        <taxon>Eukaryota</taxon>
        <taxon>Metazoa</taxon>
        <taxon>Ecdysozoa</taxon>
        <taxon>Arthropoda</taxon>
        <taxon>Hexapoda</taxon>
        <taxon>Insecta</taxon>
        <taxon>Pterygota</taxon>
        <taxon>Neoptera</taxon>
        <taxon>Endopterygota</taxon>
        <taxon>Lepidoptera</taxon>
        <taxon>Glossata</taxon>
        <taxon>Ditrysia</taxon>
        <taxon>Noctuoidea</taxon>
        <taxon>Noctuidae</taxon>
        <taxon>Amphipyrinae</taxon>
        <taxon>Spodoptera</taxon>
    </lineage>
</organism>
<feature type="compositionally biased region" description="Acidic residues" evidence="1">
    <location>
        <begin position="476"/>
        <end position="491"/>
    </location>
</feature>
<dbReference type="KEGG" id="sliu:111351390"/>
<feature type="compositionally biased region" description="Polar residues" evidence="1">
    <location>
        <begin position="608"/>
        <end position="619"/>
    </location>
</feature>
<feature type="compositionally biased region" description="Basic and acidic residues" evidence="1">
    <location>
        <begin position="414"/>
        <end position="424"/>
    </location>
</feature>
<feature type="compositionally biased region" description="Polar residues" evidence="1">
    <location>
        <begin position="393"/>
        <end position="413"/>
    </location>
</feature>
<name>A0A9J7DVR7_SPOLT</name>
<reference evidence="3" key="1">
    <citation type="submission" date="2025-08" db="UniProtKB">
        <authorList>
            <consortium name="RefSeq"/>
        </authorList>
    </citation>
    <scope>IDENTIFICATION</scope>
    <source>
        <strain evidence="3">Ishihara</strain>
        <tissue evidence="3">Whole body</tissue>
    </source>
</reference>
<feature type="region of interest" description="Disordered" evidence="1">
    <location>
        <begin position="436"/>
        <end position="501"/>
    </location>
</feature>
<evidence type="ECO:0000256" key="1">
    <source>
        <dbReference type="SAM" id="MobiDB-lite"/>
    </source>
</evidence>
<feature type="region of interest" description="Disordered" evidence="1">
    <location>
        <begin position="602"/>
        <end position="651"/>
    </location>
</feature>